<dbReference type="PANTHER" id="PTHR36503:SF3">
    <property type="entry name" value="BLR0126 PROTEIN"/>
    <property type="match status" value="1"/>
</dbReference>
<evidence type="ECO:0000259" key="1">
    <source>
        <dbReference type="PROSITE" id="PS51819"/>
    </source>
</evidence>
<accession>A0ABP8RGV5</accession>
<gene>
    <name evidence="2" type="ORF">GCM10023175_07610</name>
</gene>
<sequence length="135" mass="13931">MLGMGFRSTETVIEIVTADLGEALAFYRALGLGVPEGVDEAPHVEVPLPGGNRLAFDPESTVASVTEGYTPPTGEGRVALAFGFDTPAEVDEAHGALVGAGAPSVHAPFDAPWGQRYATVTDPDGTHIDLFAALP</sequence>
<name>A0ABP8RGV5_9PSEU</name>
<dbReference type="Gene3D" id="3.10.180.10">
    <property type="entry name" value="2,3-Dihydroxybiphenyl 1,2-Dioxygenase, domain 1"/>
    <property type="match status" value="1"/>
</dbReference>
<keyword evidence="3" id="KW-1185">Reference proteome</keyword>
<feature type="domain" description="VOC" evidence="1">
    <location>
        <begin position="5"/>
        <end position="133"/>
    </location>
</feature>
<proteinExistence type="predicted"/>
<dbReference type="InterPro" id="IPR029068">
    <property type="entry name" value="Glyas_Bleomycin-R_OHBP_Dase"/>
</dbReference>
<evidence type="ECO:0000313" key="3">
    <source>
        <dbReference type="Proteomes" id="UP001501598"/>
    </source>
</evidence>
<dbReference type="InterPro" id="IPR037523">
    <property type="entry name" value="VOC_core"/>
</dbReference>
<dbReference type="Proteomes" id="UP001501598">
    <property type="component" value="Unassembled WGS sequence"/>
</dbReference>
<comment type="caution">
    <text evidence="2">The sequence shown here is derived from an EMBL/GenBank/DDBJ whole genome shotgun (WGS) entry which is preliminary data.</text>
</comment>
<reference evidence="3" key="1">
    <citation type="journal article" date="2019" name="Int. J. Syst. Evol. Microbiol.">
        <title>The Global Catalogue of Microorganisms (GCM) 10K type strain sequencing project: providing services to taxonomists for standard genome sequencing and annotation.</title>
        <authorList>
            <consortium name="The Broad Institute Genomics Platform"/>
            <consortium name="The Broad Institute Genome Sequencing Center for Infectious Disease"/>
            <person name="Wu L."/>
            <person name="Ma J."/>
        </authorList>
    </citation>
    <scope>NUCLEOTIDE SEQUENCE [LARGE SCALE GENOMIC DNA]</scope>
    <source>
        <strain evidence="3">JCM 17906</strain>
    </source>
</reference>
<organism evidence="2 3">
    <name type="scientific">Pseudonocardia xishanensis</name>
    <dbReference type="NCBI Taxonomy" id="630995"/>
    <lineage>
        <taxon>Bacteria</taxon>
        <taxon>Bacillati</taxon>
        <taxon>Actinomycetota</taxon>
        <taxon>Actinomycetes</taxon>
        <taxon>Pseudonocardiales</taxon>
        <taxon>Pseudonocardiaceae</taxon>
        <taxon>Pseudonocardia</taxon>
    </lineage>
</organism>
<dbReference type="PROSITE" id="PS51819">
    <property type="entry name" value="VOC"/>
    <property type="match status" value="1"/>
</dbReference>
<dbReference type="SUPFAM" id="SSF54593">
    <property type="entry name" value="Glyoxalase/Bleomycin resistance protein/Dihydroxybiphenyl dioxygenase"/>
    <property type="match status" value="1"/>
</dbReference>
<dbReference type="Pfam" id="PF00903">
    <property type="entry name" value="Glyoxalase"/>
    <property type="match status" value="1"/>
</dbReference>
<protein>
    <submittedName>
        <fullName evidence="2">VOC family protein</fullName>
    </submittedName>
</protein>
<dbReference type="InterPro" id="IPR004360">
    <property type="entry name" value="Glyas_Fos-R_dOase_dom"/>
</dbReference>
<evidence type="ECO:0000313" key="2">
    <source>
        <dbReference type="EMBL" id="GAA4538124.1"/>
    </source>
</evidence>
<dbReference type="PANTHER" id="PTHR36503">
    <property type="entry name" value="BLR2520 PROTEIN"/>
    <property type="match status" value="1"/>
</dbReference>
<dbReference type="EMBL" id="BAABGT010000012">
    <property type="protein sequence ID" value="GAA4538124.1"/>
    <property type="molecule type" value="Genomic_DNA"/>
</dbReference>